<proteinExistence type="predicted"/>
<reference evidence="1 2" key="1">
    <citation type="journal article" date="2016" name="Sci. Rep.">
        <title>The genome sequence of the outbreeding globe artichoke constructed de novo incorporating a phase-aware low-pass sequencing strategy of F1 progeny.</title>
        <authorList>
            <person name="Scaglione D."/>
            <person name="Reyes-Chin-Wo S."/>
            <person name="Acquadro A."/>
            <person name="Froenicke L."/>
            <person name="Portis E."/>
            <person name="Beitel C."/>
            <person name="Tirone M."/>
            <person name="Mauro R."/>
            <person name="Lo Monaco A."/>
            <person name="Mauromicale G."/>
            <person name="Faccioli P."/>
            <person name="Cattivelli L."/>
            <person name="Rieseberg L."/>
            <person name="Michelmore R."/>
            <person name="Lanteri S."/>
        </authorList>
    </citation>
    <scope>NUCLEOTIDE SEQUENCE [LARGE SCALE GENOMIC DNA]</scope>
    <source>
        <strain evidence="1">2C</strain>
    </source>
</reference>
<dbReference type="Gramene" id="KVI05521">
    <property type="protein sequence ID" value="KVI05521"/>
    <property type="gene ID" value="Ccrd_016163"/>
</dbReference>
<organism evidence="1 2">
    <name type="scientific">Cynara cardunculus var. scolymus</name>
    <name type="common">Globe artichoke</name>
    <name type="synonym">Cynara scolymus</name>
    <dbReference type="NCBI Taxonomy" id="59895"/>
    <lineage>
        <taxon>Eukaryota</taxon>
        <taxon>Viridiplantae</taxon>
        <taxon>Streptophyta</taxon>
        <taxon>Embryophyta</taxon>
        <taxon>Tracheophyta</taxon>
        <taxon>Spermatophyta</taxon>
        <taxon>Magnoliopsida</taxon>
        <taxon>eudicotyledons</taxon>
        <taxon>Gunneridae</taxon>
        <taxon>Pentapetalae</taxon>
        <taxon>asterids</taxon>
        <taxon>campanulids</taxon>
        <taxon>Asterales</taxon>
        <taxon>Asteraceae</taxon>
        <taxon>Carduoideae</taxon>
        <taxon>Cardueae</taxon>
        <taxon>Carduinae</taxon>
        <taxon>Cynara</taxon>
    </lineage>
</organism>
<protein>
    <submittedName>
        <fullName evidence="1">Uncharacterized protein</fullName>
    </submittedName>
</protein>
<dbReference type="AlphaFoldDB" id="A0A124SG75"/>
<sequence length="79" mass="9071">MNPLSQITSSRALIFLVSYLSLTTCSNMRTMQHYMIVLVFSVELLFISSQCMPLQRYSVSYNTSEIQLFLLNNINSLPN</sequence>
<dbReference type="Proteomes" id="UP000243975">
    <property type="component" value="Unassembled WGS sequence"/>
</dbReference>
<gene>
    <name evidence="1" type="ORF">Ccrd_016163</name>
</gene>
<accession>A0A124SG75</accession>
<evidence type="ECO:0000313" key="2">
    <source>
        <dbReference type="Proteomes" id="UP000243975"/>
    </source>
</evidence>
<dbReference type="EMBL" id="LEKV01001869">
    <property type="protein sequence ID" value="KVI05521.1"/>
    <property type="molecule type" value="Genomic_DNA"/>
</dbReference>
<evidence type="ECO:0000313" key="1">
    <source>
        <dbReference type="EMBL" id="KVI05521.1"/>
    </source>
</evidence>
<comment type="caution">
    <text evidence="1">The sequence shown here is derived from an EMBL/GenBank/DDBJ whole genome shotgun (WGS) entry which is preliminary data.</text>
</comment>
<name>A0A124SG75_CYNCS</name>
<keyword evidence="2" id="KW-1185">Reference proteome</keyword>